<dbReference type="AlphaFoldDB" id="A0A4Q2SKG6"/>
<evidence type="ECO:0000256" key="1">
    <source>
        <dbReference type="SAM" id="MobiDB-lite"/>
    </source>
</evidence>
<organism evidence="2 3">
    <name type="scientific">Nocardioides zhouii</name>
    <dbReference type="NCBI Taxonomy" id="1168729"/>
    <lineage>
        <taxon>Bacteria</taxon>
        <taxon>Bacillati</taxon>
        <taxon>Actinomycetota</taxon>
        <taxon>Actinomycetes</taxon>
        <taxon>Propionibacteriales</taxon>
        <taxon>Nocardioidaceae</taxon>
        <taxon>Nocardioides</taxon>
    </lineage>
</organism>
<dbReference type="OrthoDB" id="581550at2"/>
<dbReference type="RefSeq" id="WP_129428268.1">
    <property type="nucleotide sequence ID" value="NZ_SDWV01000022.1"/>
</dbReference>
<reference evidence="2 3" key="1">
    <citation type="submission" date="2019-01" db="EMBL/GenBank/DDBJ databases">
        <title>Novel species of Nocardioides.</title>
        <authorList>
            <person name="Liu Q."/>
            <person name="X Y.-H."/>
        </authorList>
    </citation>
    <scope>NUCLEOTIDE SEQUENCE [LARGE SCALE GENOMIC DNA]</scope>
    <source>
        <strain evidence="2 3">HLT2-9</strain>
    </source>
</reference>
<name>A0A4Q2SKG6_9ACTN</name>
<sequence>MSMTESSGGDMSNAQQSPPPRYSFQVPEGWPHYDGPLHGLLGEQKGKCAICSERVRWSSEGPGTDRVVACSFRQWVDDDLLLGLVCARCSRRYRTLRATADGKAVRGLPRFLADPPGQRCAATAGLGRQSRPRRFNSLLAPTEVPSPESWSYSNTVMHSLFLWQRGRCAICSTGLPVVTRARFVHVDHDDDTGLIRGLLCHRCNTCLGQDWQHGWWEHHAPTVAAYEEFPPAQICPATRGLTMRERKRPAALSWSADRNEILLDGMPKGIASDSKPAPPPSKWFALQYKEVAPPGLPPALEASLLMLTSDDGGDWFAFYMDPPLNAALRQPQCVLKVKQTDVRSVTEHATLQDALAAAFRSTD</sequence>
<evidence type="ECO:0000313" key="3">
    <source>
        <dbReference type="Proteomes" id="UP000291101"/>
    </source>
</evidence>
<dbReference type="InterPro" id="IPR044925">
    <property type="entry name" value="His-Me_finger_sf"/>
</dbReference>
<dbReference type="EMBL" id="SDWV01000022">
    <property type="protein sequence ID" value="RYC05633.1"/>
    <property type="molecule type" value="Genomic_DNA"/>
</dbReference>
<feature type="compositionally biased region" description="Polar residues" evidence="1">
    <location>
        <begin position="1"/>
        <end position="16"/>
    </location>
</feature>
<keyword evidence="3" id="KW-1185">Reference proteome</keyword>
<evidence type="ECO:0000313" key="2">
    <source>
        <dbReference type="EMBL" id="RYC05633.1"/>
    </source>
</evidence>
<accession>A0A4Q2SKG6</accession>
<comment type="caution">
    <text evidence="2">The sequence shown here is derived from an EMBL/GenBank/DDBJ whole genome shotgun (WGS) entry which is preliminary data.</text>
</comment>
<dbReference type="SUPFAM" id="SSF54060">
    <property type="entry name" value="His-Me finger endonucleases"/>
    <property type="match status" value="1"/>
</dbReference>
<gene>
    <name evidence="2" type="ORF">EUA94_17960</name>
</gene>
<dbReference type="Gene3D" id="3.40.1800.10">
    <property type="entry name" value="His-Me finger endonucleases"/>
    <property type="match status" value="1"/>
</dbReference>
<protein>
    <submittedName>
        <fullName evidence="2">Uncharacterized protein</fullName>
    </submittedName>
</protein>
<dbReference type="Pfam" id="PF02945">
    <property type="entry name" value="Endonuclease_7"/>
    <property type="match status" value="1"/>
</dbReference>
<proteinExistence type="predicted"/>
<dbReference type="InterPro" id="IPR004211">
    <property type="entry name" value="Endonuclease_7"/>
</dbReference>
<dbReference type="InterPro" id="IPR038563">
    <property type="entry name" value="Endonuclease_7_sf"/>
</dbReference>
<feature type="region of interest" description="Disordered" evidence="1">
    <location>
        <begin position="1"/>
        <end position="28"/>
    </location>
</feature>
<dbReference type="Proteomes" id="UP000291101">
    <property type="component" value="Unassembled WGS sequence"/>
</dbReference>